<dbReference type="KEGG" id="vg:24623146"/>
<dbReference type="RefSeq" id="YP_009147530.1">
    <property type="nucleotide sequence ID" value="NC_027340.1"/>
</dbReference>
<protein>
    <submittedName>
        <fullName evidence="1">HsdR family type I site-specific deoxyribonuclease</fullName>
    </submittedName>
</protein>
<dbReference type="GeneID" id="24623146"/>
<organism evidence="1 2">
    <name type="scientific">Erwinia phage phiEa2809</name>
    <dbReference type="NCBI Taxonomy" id="1564096"/>
    <lineage>
        <taxon>Viruses</taxon>
        <taxon>Duplodnaviria</taxon>
        <taxon>Heunggongvirae</taxon>
        <taxon>Uroviricota</taxon>
        <taxon>Caudoviricetes</taxon>
        <taxon>Pantevenvirales</taxon>
        <taxon>Ackermannviridae</taxon>
        <taxon>Nezavisimistyvirus</taxon>
        <taxon>Nezavisimistyvirus Ea2809</taxon>
    </lineage>
</organism>
<reference evidence="1 2" key="1">
    <citation type="submission" date="2014-10" db="EMBL/GenBank/DDBJ databases">
        <title>Characterization of a new ViI-like Erwinia amylovora bacteriophage.</title>
        <authorList>
            <person name="Lagonenko A.L."/>
            <person name="Valentovich L.N."/>
        </authorList>
    </citation>
    <scope>NUCLEOTIDE SEQUENCE [LARGE SCALE GENOMIC DNA]</scope>
</reference>
<name>A0A0A0YVB7_9CAUD</name>
<evidence type="ECO:0000313" key="1">
    <source>
        <dbReference type="EMBL" id="AIX13026.1"/>
    </source>
</evidence>
<gene>
    <name evidence="1" type="ORF">NW77_018</name>
</gene>
<dbReference type="EMBL" id="KP037007">
    <property type="protein sequence ID" value="AIX13026.1"/>
    <property type="molecule type" value="Genomic_DNA"/>
</dbReference>
<dbReference type="Proteomes" id="UP000030322">
    <property type="component" value="Segment"/>
</dbReference>
<keyword evidence="2" id="KW-1185">Reference proteome</keyword>
<sequence length="129" mass="14752">MRSLKEITILTQQVHDKMHYLSPVADSARLAELRREENALHNEKTRVLYRLNQTYGQKYYGWAKQLQAELVEKFAGCPIDTMTEAAIGNHIQRYVFELAARDEIHSAEDAESLAVVFTESITLNGGREV</sequence>
<proteinExistence type="predicted"/>
<evidence type="ECO:0000313" key="2">
    <source>
        <dbReference type="Proteomes" id="UP000030322"/>
    </source>
</evidence>
<accession>A0A0A0YVB7</accession>